<dbReference type="Proteomes" id="UP001500742">
    <property type="component" value="Unassembled WGS sequence"/>
</dbReference>
<keyword evidence="2" id="KW-1185">Reference proteome</keyword>
<reference evidence="2" key="1">
    <citation type="journal article" date="2019" name="Int. J. Syst. Evol. Microbiol.">
        <title>The Global Catalogue of Microorganisms (GCM) 10K type strain sequencing project: providing services to taxonomists for standard genome sequencing and annotation.</title>
        <authorList>
            <consortium name="The Broad Institute Genomics Platform"/>
            <consortium name="The Broad Institute Genome Sequencing Center for Infectious Disease"/>
            <person name="Wu L."/>
            <person name="Ma J."/>
        </authorList>
    </citation>
    <scope>NUCLEOTIDE SEQUENCE [LARGE SCALE GENOMIC DNA]</scope>
    <source>
        <strain evidence="2">JCM 16601</strain>
    </source>
</reference>
<name>A0ABP7QP31_9SPHI</name>
<evidence type="ECO:0000313" key="1">
    <source>
        <dbReference type="EMBL" id="GAA3985831.1"/>
    </source>
</evidence>
<dbReference type="Pfam" id="PF21820">
    <property type="entry name" value="DUF6886"/>
    <property type="match status" value="1"/>
</dbReference>
<organism evidence="1 2">
    <name type="scientific">Mucilaginibacter dorajii</name>
    <dbReference type="NCBI Taxonomy" id="692994"/>
    <lineage>
        <taxon>Bacteria</taxon>
        <taxon>Pseudomonadati</taxon>
        <taxon>Bacteroidota</taxon>
        <taxon>Sphingobacteriia</taxon>
        <taxon>Sphingobacteriales</taxon>
        <taxon>Sphingobacteriaceae</taxon>
        <taxon>Mucilaginibacter</taxon>
    </lineage>
</organism>
<protein>
    <recommendedName>
        <fullName evidence="3">DarT domain-containing protein</fullName>
    </recommendedName>
</protein>
<proteinExistence type="predicted"/>
<dbReference type="InterPro" id="IPR049253">
    <property type="entry name" value="DUF6886"/>
</dbReference>
<accession>A0ABP7QP31</accession>
<gene>
    <name evidence="1" type="ORF">GCM10022210_42640</name>
</gene>
<evidence type="ECO:0000313" key="2">
    <source>
        <dbReference type="Proteomes" id="UP001500742"/>
    </source>
</evidence>
<dbReference type="EMBL" id="BAAAZC010000029">
    <property type="protein sequence ID" value="GAA3985831.1"/>
    <property type="molecule type" value="Genomic_DNA"/>
</dbReference>
<dbReference type="RefSeq" id="WP_259089282.1">
    <property type="nucleotide sequence ID" value="NZ_BAAAZC010000029.1"/>
</dbReference>
<comment type="caution">
    <text evidence="1">The sequence shown here is derived from an EMBL/GenBank/DDBJ whole genome shotgun (WGS) entry which is preliminary data.</text>
</comment>
<evidence type="ECO:0008006" key="3">
    <source>
        <dbReference type="Google" id="ProtNLM"/>
    </source>
</evidence>
<sequence>MSYRLFHISEQPGIKLFEPRPSPSAFEQITGDVVFAITEQLLHNYLLPRDCPRVTCYLSAKTKPEDKARFFENTVADYIIVVESRWYKQIANTTLYCYEFDPANFTLLDECAGYYVSYKPVEPISETTITALIPELLKRKLELRFMPSIIEFSKTVSKSTLNFSLIRMRNAQT</sequence>